<dbReference type="CDD" id="cd03716">
    <property type="entry name" value="SOCS_ASB_like"/>
    <property type="match status" value="1"/>
</dbReference>
<feature type="compositionally biased region" description="Basic and acidic residues" evidence="4">
    <location>
        <begin position="21"/>
        <end position="33"/>
    </location>
</feature>
<dbReference type="Proteomes" id="UP001217089">
    <property type="component" value="Unassembled WGS sequence"/>
</dbReference>
<protein>
    <recommendedName>
        <fullName evidence="5">SOCS box domain-containing protein</fullName>
    </recommendedName>
</protein>
<evidence type="ECO:0000313" key="6">
    <source>
        <dbReference type="EMBL" id="KAJ8300126.1"/>
    </source>
</evidence>
<proteinExistence type="predicted"/>
<feature type="region of interest" description="Disordered" evidence="4">
    <location>
        <begin position="1"/>
        <end position="64"/>
    </location>
</feature>
<dbReference type="PROSITE" id="PS50297">
    <property type="entry name" value="ANK_REP_REGION"/>
    <property type="match status" value="5"/>
</dbReference>
<feature type="repeat" description="ANK" evidence="3">
    <location>
        <begin position="329"/>
        <end position="361"/>
    </location>
</feature>
<dbReference type="PROSITE" id="PS50225">
    <property type="entry name" value="SOCS"/>
    <property type="match status" value="1"/>
</dbReference>
<organism evidence="6 7">
    <name type="scientific">Tegillarca granosa</name>
    <name type="common">Malaysian cockle</name>
    <name type="synonym">Anadara granosa</name>
    <dbReference type="NCBI Taxonomy" id="220873"/>
    <lineage>
        <taxon>Eukaryota</taxon>
        <taxon>Metazoa</taxon>
        <taxon>Spiralia</taxon>
        <taxon>Lophotrochozoa</taxon>
        <taxon>Mollusca</taxon>
        <taxon>Bivalvia</taxon>
        <taxon>Autobranchia</taxon>
        <taxon>Pteriomorphia</taxon>
        <taxon>Arcoida</taxon>
        <taxon>Arcoidea</taxon>
        <taxon>Arcidae</taxon>
        <taxon>Tegillarca</taxon>
    </lineage>
</organism>
<evidence type="ECO:0000256" key="4">
    <source>
        <dbReference type="SAM" id="MobiDB-lite"/>
    </source>
</evidence>
<dbReference type="PANTHER" id="PTHR24173:SF74">
    <property type="entry name" value="ANKYRIN REPEAT DOMAIN-CONTAINING PROTEIN 16"/>
    <property type="match status" value="1"/>
</dbReference>
<feature type="compositionally biased region" description="Polar residues" evidence="4">
    <location>
        <begin position="35"/>
        <end position="58"/>
    </location>
</feature>
<dbReference type="InterPro" id="IPR036770">
    <property type="entry name" value="Ankyrin_rpt-contain_sf"/>
</dbReference>
<name>A0ABQ9E3W7_TEGGR</name>
<keyword evidence="7" id="KW-1185">Reference proteome</keyword>
<dbReference type="SUPFAM" id="SSF48403">
    <property type="entry name" value="Ankyrin repeat"/>
    <property type="match status" value="1"/>
</dbReference>
<feature type="repeat" description="ANK" evidence="3">
    <location>
        <begin position="260"/>
        <end position="292"/>
    </location>
</feature>
<dbReference type="Gene3D" id="1.25.40.20">
    <property type="entry name" value="Ankyrin repeat-containing domain"/>
    <property type="match status" value="2"/>
</dbReference>
<dbReference type="InterPro" id="IPR002110">
    <property type="entry name" value="Ankyrin_rpt"/>
</dbReference>
<dbReference type="PANTHER" id="PTHR24173">
    <property type="entry name" value="ANKYRIN REPEAT CONTAINING"/>
    <property type="match status" value="1"/>
</dbReference>
<dbReference type="EMBL" id="JARBDR010000919">
    <property type="protein sequence ID" value="KAJ8300126.1"/>
    <property type="molecule type" value="Genomic_DNA"/>
</dbReference>
<dbReference type="SMART" id="SM00248">
    <property type="entry name" value="ANK"/>
    <property type="match status" value="8"/>
</dbReference>
<accession>A0ABQ9E3W7</accession>
<keyword evidence="2 3" id="KW-0040">ANK repeat</keyword>
<dbReference type="PRINTS" id="PR01415">
    <property type="entry name" value="ANKYRIN"/>
</dbReference>
<dbReference type="Pfam" id="PF07525">
    <property type="entry name" value="SOCS_box"/>
    <property type="match status" value="1"/>
</dbReference>
<feature type="domain" description="SOCS box" evidence="5">
    <location>
        <begin position="501"/>
        <end position="542"/>
    </location>
</feature>
<dbReference type="Pfam" id="PF13857">
    <property type="entry name" value="Ank_5"/>
    <property type="match status" value="1"/>
</dbReference>
<gene>
    <name evidence="6" type="ORF">KUTeg_021645</name>
</gene>
<reference evidence="6 7" key="1">
    <citation type="submission" date="2022-12" db="EMBL/GenBank/DDBJ databases">
        <title>Chromosome-level genome of Tegillarca granosa.</title>
        <authorList>
            <person name="Kim J."/>
        </authorList>
    </citation>
    <scope>NUCLEOTIDE SEQUENCE [LARGE SCALE GENOMIC DNA]</scope>
    <source>
        <strain evidence="6">Teg-2019</strain>
        <tissue evidence="6">Adductor muscle</tissue>
    </source>
</reference>
<evidence type="ECO:0000256" key="1">
    <source>
        <dbReference type="ARBA" id="ARBA00022737"/>
    </source>
</evidence>
<dbReference type="PROSITE" id="PS50088">
    <property type="entry name" value="ANK_REPEAT"/>
    <property type="match status" value="6"/>
</dbReference>
<evidence type="ECO:0000256" key="2">
    <source>
        <dbReference type="ARBA" id="ARBA00023043"/>
    </source>
</evidence>
<feature type="repeat" description="ANK" evidence="3">
    <location>
        <begin position="118"/>
        <end position="150"/>
    </location>
</feature>
<feature type="repeat" description="ANK" evidence="3">
    <location>
        <begin position="151"/>
        <end position="183"/>
    </location>
</feature>
<evidence type="ECO:0000256" key="3">
    <source>
        <dbReference type="PROSITE-ProRule" id="PRU00023"/>
    </source>
</evidence>
<feature type="repeat" description="ANK" evidence="3">
    <location>
        <begin position="296"/>
        <end position="328"/>
    </location>
</feature>
<dbReference type="Pfam" id="PF00023">
    <property type="entry name" value="Ank"/>
    <property type="match status" value="2"/>
</dbReference>
<sequence length="542" mass="60411">MKMASFSADVKEADSKDEDDKDAKESDDHDVKSECNASPSTARYTSNETKCSDGSDSETSLEKDEMSFDMKAKLRANLGWSEEALQRLLADAITFKSPLDDIRLILRCGANVNGHVAKGLRPLHYAANVDYAQCVTFLLDNGANVNITDTVGYTPLHICARKGNFESMKILVGHGATINFSEGGEVSDEAKALAYLTVEPLNMALESNHVRCVKLLLQNGATPNNRYFMGFEVNLVPLENTECLEVLLEHGADPNLFNRCGISPLMKACKEHKIDAVRMLIKYGADVNLQSPPRFEQKTALHFAAEYGNVIITEILLKSGANNRKPESYKYSPLHSAVLAGRPDVCEVLLKHGADIDERTDEYCTALMLACGTRMMRMRKEIIEILLKHGADVDAHSEFVSYTQPSLSPLVEYLKINGHDIDTDIIRMLLKYGATVNIRGDVTIYRLKDPFGVLNYLPGINPDETLDIILSAASSYDLENIRRSELLTSADKQCLFQYAVNPKSLKNVVRYSIRKILDVRIPEKVSLLPLPNLMKMYLLFEN</sequence>
<dbReference type="InterPro" id="IPR001496">
    <property type="entry name" value="SOCS_box"/>
</dbReference>
<keyword evidence="1" id="KW-0677">Repeat</keyword>
<evidence type="ECO:0000313" key="7">
    <source>
        <dbReference type="Proteomes" id="UP001217089"/>
    </source>
</evidence>
<comment type="caution">
    <text evidence="6">The sequence shown here is derived from an EMBL/GenBank/DDBJ whole genome shotgun (WGS) entry which is preliminary data.</text>
</comment>
<dbReference type="Pfam" id="PF12796">
    <property type="entry name" value="Ank_2"/>
    <property type="match status" value="2"/>
</dbReference>
<evidence type="ECO:0000259" key="5">
    <source>
        <dbReference type="PROSITE" id="PS50225"/>
    </source>
</evidence>
<feature type="repeat" description="ANK" evidence="3">
    <location>
        <begin position="362"/>
        <end position="398"/>
    </location>
</feature>